<comment type="caution">
    <text evidence="5">The sequence shown here is derived from an EMBL/GenBank/DDBJ whole genome shotgun (WGS) entry which is preliminary data.</text>
</comment>
<dbReference type="PANTHER" id="PTHR42659">
    <property type="entry name" value="XANTHINE DEHYDROGENASE SUBUNIT C-RELATED"/>
    <property type="match status" value="1"/>
</dbReference>
<keyword evidence="2" id="KW-0274">FAD</keyword>
<dbReference type="Gene3D" id="3.30.43.10">
    <property type="entry name" value="Uridine Diphospho-n-acetylenolpyruvylglucosamine Reductase, domain 2"/>
    <property type="match status" value="1"/>
</dbReference>
<evidence type="ECO:0000313" key="6">
    <source>
        <dbReference type="Proteomes" id="UP000051861"/>
    </source>
</evidence>
<keyword evidence="1" id="KW-0285">Flavoprotein</keyword>
<dbReference type="InterPro" id="IPR016166">
    <property type="entry name" value="FAD-bd_PCMH"/>
</dbReference>
<feature type="domain" description="FAD-binding PCMH-type" evidence="4">
    <location>
        <begin position="1"/>
        <end position="177"/>
    </location>
</feature>
<dbReference type="Proteomes" id="UP000051861">
    <property type="component" value="Unassembled WGS sequence"/>
</dbReference>
<dbReference type="SMART" id="SM01092">
    <property type="entry name" value="CO_deh_flav_C"/>
    <property type="match status" value="1"/>
</dbReference>
<dbReference type="InterPro" id="IPR051312">
    <property type="entry name" value="Diverse_Substr_Oxidored"/>
</dbReference>
<proteinExistence type="predicted"/>
<accession>A0A0S7XRH8</accession>
<keyword evidence="3" id="KW-0560">Oxidoreductase</keyword>
<dbReference type="InterPro" id="IPR005107">
    <property type="entry name" value="CO_DH_flav_C"/>
</dbReference>
<organism evidence="5 6">
    <name type="scientific">candidate division WOR-1 bacterium DG_54_3</name>
    <dbReference type="NCBI Taxonomy" id="1703775"/>
    <lineage>
        <taxon>Bacteria</taxon>
        <taxon>Bacillati</taxon>
        <taxon>Saganbacteria</taxon>
    </lineage>
</organism>
<dbReference type="AlphaFoldDB" id="A0A0S7XRH8"/>
<dbReference type="SUPFAM" id="SSF56176">
    <property type="entry name" value="FAD-binding/transporter-associated domain-like"/>
    <property type="match status" value="1"/>
</dbReference>
<dbReference type="PROSITE" id="PS51387">
    <property type="entry name" value="FAD_PCMH"/>
    <property type="match status" value="1"/>
</dbReference>
<reference evidence="5 6" key="1">
    <citation type="journal article" date="2015" name="Microbiome">
        <title>Genomic resolution of linkages in carbon, nitrogen, and sulfur cycling among widespread estuary sediment bacteria.</title>
        <authorList>
            <person name="Baker B.J."/>
            <person name="Lazar C.S."/>
            <person name="Teske A.P."/>
            <person name="Dick G.J."/>
        </authorList>
    </citation>
    <scope>NUCLEOTIDE SEQUENCE [LARGE SCALE GENOMIC DNA]</scope>
    <source>
        <strain evidence="5">DG_54_3</strain>
    </source>
</reference>
<evidence type="ECO:0000256" key="3">
    <source>
        <dbReference type="ARBA" id="ARBA00023002"/>
    </source>
</evidence>
<dbReference type="Pfam" id="PF03450">
    <property type="entry name" value="CO_deh_flav_C"/>
    <property type="match status" value="1"/>
</dbReference>
<dbReference type="SUPFAM" id="SSF55447">
    <property type="entry name" value="CO dehydrogenase flavoprotein C-terminal domain-like"/>
    <property type="match status" value="1"/>
</dbReference>
<dbReference type="InterPro" id="IPR002346">
    <property type="entry name" value="Mopterin_DH_FAD-bd"/>
</dbReference>
<dbReference type="InterPro" id="IPR036318">
    <property type="entry name" value="FAD-bd_PCMH-like_sf"/>
</dbReference>
<dbReference type="FunFam" id="3.30.465.10:FF:000017">
    <property type="entry name" value="Xanthine dehydrogenase, FAD binding subunit"/>
    <property type="match status" value="1"/>
</dbReference>
<dbReference type="InterPro" id="IPR016169">
    <property type="entry name" value="FAD-bd_PCMH_sub2"/>
</dbReference>
<protein>
    <recommendedName>
        <fullName evidence="4">FAD-binding PCMH-type domain-containing protein</fullName>
    </recommendedName>
</protein>
<dbReference type="InterPro" id="IPR016167">
    <property type="entry name" value="FAD-bd_PCMH_sub1"/>
</dbReference>
<dbReference type="GO" id="GO:0016491">
    <property type="term" value="F:oxidoreductase activity"/>
    <property type="evidence" value="ECO:0007669"/>
    <property type="project" value="UniProtKB-KW"/>
</dbReference>
<dbReference type="GO" id="GO:0071949">
    <property type="term" value="F:FAD binding"/>
    <property type="evidence" value="ECO:0007669"/>
    <property type="project" value="InterPro"/>
</dbReference>
<name>A0A0S7XRH8_UNCSA</name>
<dbReference type="Gene3D" id="3.30.465.10">
    <property type="match status" value="1"/>
</dbReference>
<gene>
    <name evidence="5" type="ORF">AMJ44_11315</name>
</gene>
<evidence type="ECO:0000259" key="4">
    <source>
        <dbReference type="PROSITE" id="PS51387"/>
    </source>
</evidence>
<evidence type="ECO:0000313" key="5">
    <source>
        <dbReference type="EMBL" id="KPJ65031.1"/>
    </source>
</evidence>
<sequence length="291" mass="32538">MMSKFNILRPESAEEACNLLTKFADRSKIIAGGQSLLILLKQRLISPEYLLYIKDLKELDYIKYDGTSGLRIGALATHRSIETSDLIKKEFPVLAEAEHDLASPQIRNWGTIGGNICHADPASDIVPPLIALDARVKVMNLSGVREVPLEGLFRDYYETILKPDEMVTEICIPTPQSHTGVAYSKFSLRRTDMAVVGVAASITLNPIDRVCRDLRVILGGVSSVPKRIFESEDMIRGKSFDESLIEEAALVASREVEPVADVYFSEKYKREIVKVMVKKEMNRAIQRALNL</sequence>
<dbReference type="InterPro" id="IPR036683">
    <property type="entry name" value="CO_DH_flav_C_dom_sf"/>
</dbReference>
<dbReference type="Gene3D" id="3.30.390.50">
    <property type="entry name" value="CO dehydrogenase flavoprotein, C-terminal domain"/>
    <property type="match status" value="1"/>
</dbReference>
<dbReference type="PANTHER" id="PTHR42659:SF2">
    <property type="entry name" value="XANTHINE DEHYDROGENASE SUBUNIT C-RELATED"/>
    <property type="match status" value="1"/>
</dbReference>
<evidence type="ECO:0000256" key="2">
    <source>
        <dbReference type="ARBA" id="ARBA00022827"/>
    </source>
</evidence>
<evidence type="ECO:0000256" key="1">
    <source>
        <dbReference type="ARBA" id="ARBA00022630"/>
    </source>
</evidence>
<dbReference type="Pfam" id="PF00941">
    <property type="entry name" value="FAD_binding_5"/>
    <property type="match status" value="1"/>
</dbReference>
<dbReference type="EMBL" id="LIZX01000143">
    <property type="protein sequence ID" value="KPJ65031.1"/>
    <property type="molecule type" value="Genomic_DNA"/>
</dbReference>